<evidence type="ECO:0000313" key="2">
    <source>
        <dbReference type="Proteomes" id="UP000824161"/>
    </source>
</evidence>
<reference evidence="1" key="2">
    <citation type="journal article" date="2021" name="PeerJ">
        <title>Extensive microbial diversity within the chicken gut microbiome revealed by metagenomics and culture.</title>
        <authorList>
            <person name="Gilroy R."/>
            <person name="Ravi A."/>
            <person name="Getino M."/>
            <person name="Pursley I."/>
            <person name="Horton D.L."/>
            <person name="Alikhan N.F."/>
            <person name="Baker D."/>
            <person name="Gharbi K."/>
            <person name="Hall N."/>
            <person name="Watson M."/>
            <person name="Adriaenssens E.M."/>
            <person name="Foster-Nyarko E."/>
            <person name="Jarju S."/>
            <person name="Secka A."/>
            <person name="Antonio M."/>
            <person name="Oren A."/>
            <person name="Chaudhuri R.R."/>
            <person name="La Ragione R."/>
            <person name="Hildebrand F."/>
            <person name="Pallen M.J."/>
        </authorList>
    </citation>
    <scope>NUCLEOTIDE SEQUENCE</scope>
    <source>
        <strain evidence="1">1383</strain>
    </source>
</reference>
<name>A0A9D1H9N5_9FLAO</name>
<reference evidence="1" key="1">
    <citation type="submission" date="2020-10" db="EMBL/GenBank/DDBJ databases">
        <authorList>
            <person name="Gilroy R."/>
        </authorList>
    </citation>
    <scope>NUCLEOTIDE SEQUENCE</scope>
    <source>
        <strain evidence="1">1383</strain>
    </source>
</reference>
<sequence>MTEITLVKADGSLLPLNSKEPLRQVKSAVMKEERMGEDTLTLVVEATLPIDFTVGDTLQALGKTYYLNTLPGVQRSARRHLTYTVVLESAKYDLSKTILVNEFAGGKETVNETEFSYTGEFDQLMDLAVINLNRTQGADSWQWRKVDTGADPDFDPQYQECKTLTFSCENVLSALNTICTEWGVEYRIETVDGRRTISVGQIGRQVFEYRFAYGKGRGLYSLTRSNASESSAPTRLYAYGSSQNLGTAYRERRRRLALPLEHPSPLIREGLYVQDDALVERFGLIEGAVIFDQVYPSREGTVSSVDPQDELKFTDLEMFDLNETDEQGDSKYLLGTSSPVVHFNTGNLGGYEFSIAGYNSTTKTFTLVPFTDENEYRYPSADDTAFRIAPGDRYVLLGIALPETYVAQAEERLAEKALEKYTRLAQGRYAYSLEIDPFFMKEYFPNARFAPAFSAGDYLYIEDADLVDGSDATTGQAGTAAVKISSVSIDLYQPYRYTVELSESAAASVLTRIVRSEKEIEKIVQINDLADPARARRNLRTTAQLLEMTFDTDGYFRDGRIRPETIETKMIAVGALSQQFLLEGVVFSPNWNADPSQIAFSQGVLTHLGLDREQIRRWTLLPGQVNGLEDQTAYYLYARCEKDGASGTIVLDTQALRYDQQEGFYYFSIGILSSVEEGFRRICLTYGSSTINGREITTGRIASSDGETYFDLDRGQIGGRIVFSDHSSTEAGETILEGGKLNTRLIDTDRLVARHIEASDGHIADFTIQGKEIVGRDGTIVLQNDILSSLSALLSGEEDTYSIPIGRGATASAEKASDGQSNILTVDTITATTDVPLSDYTTHAGVLRFAVDFQVDTSLPEMGILTGESPTASCEVLQVEASGQETVIDRFSLLAGRNNHLTFINSPSSYRIRTSYGATFTVDWLERPEGETQFPVLEVSASVAIVGYEGADTLSYQANTPSTRIGTDGLFSFWSPRQYLYFSKDEGFSLRSGITLTSPSGEYSLTINDQGISIKGEAGTDASNNTVSFTMAGTRVNISTGEKLSVAFGKIARWLADLKTVAFTGKYSDLDGRPTSLPANGGNADTVDGKHASDFLPTSAKGAASGVASLDESGRVPAAQLPSYVDDVLEYATVSAFPAQGEAGKIYVATQTNLTYRWSGTGYVEISPSLALGGTSSTAFPGDRGVTLETKVSNILDGGLKVAKATSADTAAQANHANTADSATQATNADYANAATNASYAVHAQQADKAASDADGNKISDTYLKRSGGQMEGVLSLRMYSGTDPGGELSFFGNNEKDSNGALLYGITSFGSSNPVSLKGTWIQSYLGLHFVGAGKTLTINGDGVAAEKFVGNLQGNATSATNDANGNDIPSTYATKEELPDVYVDTVPTNPKDGDILITTTD</sequence>
<organism evidence="1 2">
    <name type="scientific">Candidatus Merdimorpha stercoravium</name>
    <dbReference type="NCBI Taxonomy" id="2840863"/>
    <lineage>
        <taxon>Bacteria</taxon>
        <taxon>Pseudomonadati</taxon>
        <taxon>Bacteroidota</taxon>
        <taxon>Flavobacteriia</taxon>
        <taxon>Flavobacteriales</taxon>
        <taxon>Candidatus Merdimorpha</taxon>
    </lineage>
</organism>
<gene>
    <name evidence="1" type="ORF">IAC44_05190</name>
</gene>
<accession>A0A9D1H9N5</accession>
<dbReference type="EMBL" id="DVLY01000127">
    <property type="protein sequence ID" value="HIT98218.1"/>
    <property type="molecule type" value="Genomic_DNA"/>
</dbReference>
<dbReference type="Proteomes" id="UP000824161">
    <property type="component" value="Unassembled WGS sequence"/>
</dbReference>
<comment type="caution">
    <text evidence="1">The sequence shown here is derived from an EMBL/GenBank/DDBJ whole genome shotgun (WGS) entry which is preliminary data.</text>
</comment>
<proteinExistence type="predicted"/>
<evidence type="ECO:0000313" key="1">
    <source>
        <dbReference type="EMBL" id="HIT98218.1"/>
    </source>
</evidence>
<protein>
    <submittedName>
        <fullName evidence="1">Uncharacterized protein</fullName>
    </submittedName>
</protein>